<keyword evidence="2" id="KW-0472">Membrane</keyword>
<feature type="region of interest" description="Disordered" evidence="1">
    <location>
        <begin position="1"/>
        <end position="22"/>
    </location>
</feature>
<accession>A0A1I6WAK1</accession>
<dbReference type="AlphaFoldDB" id="A0A1I6WAK1"/>
<keyword evidence="2" id="KW-1133">Transmembrane helix</keyword>
<evidence type="ECO:0000313" key="3">
    <source>
        <dbReference type="EMBL" id="SFT23036.1"/>
    </source>
</evidence>
<evidence type="ECO:0000313" key="4">
    <source>
        <dbReference type="Proteomes" id="UP000199392"/>
    </source>
</evidence>
<dbReference type="Proteomes" id="UP000199392">
    <property type="component" value="Unassembled WGS sequence"/>
</dbReference>
<evidence type="ECO:0000256" key="1">
    <source>
        <dbReference type="SAM" id="MobiDB-lite"/>
    </source>
</evidence>
<organism evidence="3 4">
    <name type="scientific">Alloyangia pacifica</name>
    <dbReference type="NCBI Taxonomy" id="311180"/>
    <lineage>
        <taxon>Bacteria</taxon>
        <taxon>Pseudomonadati</taxon>
        <taxon>Pseudomonadota</taxon>
        <taxon>Alphaproteobacteria</taxon>
        <taxon>Rhodobacterales</taxon>
        <taxon>Roseobacteraceae</taxon>
        <taxon>Alloyangia</taxon>
    </lineage>
</organism>
<name>A0A1I6WAK1_9RHOB</name>
<feature type="transmembrane region" description="Helical" evidence="2">
    <location>
        <begin position="39"/>
        <end position="57"/>
    </location>
</feature>
<evidence type="ECO:0000256" key="2">
    <source>
        <dbReference type="SAM" id="Phobius"/>
    </source>
</evidence>
<evidence type="ECO:0008006" key="5">
    <source>
        <dbReference type="Google" id="ProtNLM"/>
    </source>
</evidence>
<keyword evidence="2" id="KW-0812">Transmembrane</keyword>
<dbReference type="EMBL" id="FOZW01000017">
    <property type="protein sequence ID" value="SFT23036.1"/>
    <property type="molecule type" value="Genomic_DNA"/>
</dbReference>
<gene>
    <name evidence="3" type="ORF">SAMN04488050_11729</name>
</gene>
<feature type="compositionally biased region" description="Basic residues" evidence="1">
    <location>
        <begin position="13"/>
        <end position="22"/>
    </location>
</feature>
<reference evidence="4" key="1">
    <citation type="submission" date="2016-10" db="EMBL/GenBank/DDBJ databases">
        <authorList>
            <person name="Varghese N."/>
            <person name="Submissions S."/>
        </authorList>
    </citation>
    <scope>NUCLEOTIDE SEQUENCE [LARGE SCALE GENOMIC DNA]</scope>
    <source>
        <strain evidence="4">DSM 26894</strain>
    </source>
</reference>
<proteinExistence type="predicted"/>
<dbReference type="RefSeq" id="WP_245696224.1">
    <property type="nucleotide sequence ID" value="NZ_FNCL01000017.1"/>
</dbReference>
<protein>
    <recommendedName>
        <fullName evidence="5">Transmembrane protein (PGPGW)</fullName>
    </recommendedName>
</protein>
<feature type="compositionally biased region" description="Basic and acidic residues" evidence="1">
    <location>
        <begin position="1"/>
        <end position="12"/>
    </location>
</feature>
<sequence length="102" mass="11662">MPSPADKPDVTPRAKRPRRSLKRRMQHFLVHVRRRVPPGLRLVLGLLLICGGILGFLPILGFWMIPLGFAVAMLDLMPLYRRGLRRGKALRERDAPEDDDLT</sequence>
<keyword evidence="4" id="KW-1185">Reference proteome</keyword>